<keyword evidence="3 5" id="KW-0733">Signal recognition particle</keyword>
<reference evidence="6" key="2">
    <citation type="submission" date="2019-02" db="EMBL/GenBank/DDBJ databases">
        <authorList>
            <person name="Chen S.-C."/>
            <person name="Chien H.-H."/>
            <person name="Lai M.-C."/>
        </authorList>
    </citation>
    <scope>NUCLEOTIDE SEQUENCE</scope>
    <source>
        <strain evidence="6">N2F9704</strain>
    </source>
</reference>
<comment type="subunit">
    <text evidence="5">Part of the signal recognition particle protein translocation system, which is composed of SRP and FtsY. Archaeal SRP consists of a 7S RNA molecule of 300 nucleotides and two protein subunits: SRP54 and SRP19.</text>
</comment>
<sequence length="90" mass="10263">MERVCVLYPCYFHAGLRRAEGRRVPMALAVKGPSLADLNAALKKCGCTFRTEEKHHPAHWYKREGRVVVEYEGPKNELIRKVARALEVKG</sequence>
<evidence type="ECO:0000313" key="7">
    <source>
        <dbReference type="Proteomes" id="UP001042704"/>
    </source>
</evidence>
<evidence type="ECO:0000313" key="6">
    <source>
        <dbReference type="EMBL" id="QSZ67052.1"/>
    </source>
</evidence>
<dbReference type="AlphaFoldDB" id="A0A8A3S4R5"/>
<dbReference type="InterPro" id="IPR022938">
    <property type="entry name" value="SRP19_arc-type"/>
</dbReference>
<dbReference type="EMBL" id="CP036172">
    <property type="protein sequence ID" value="QSZ67052.1"/>
    <property type="molecule type" value="Genomic_DNA"/>
</dbReference>
<dbReference type="Proteomes" id="UP001042704">
    <property type="component" value="Chromosome"/>
</dbReference>
<dbReference type="InterPro" id="IPR036521">
    <property type="entry name" value="SRP19-like_sf"/>
</dbReference>
<accession>A0A8A3S4R5</accession>
<evidence type="ECO:0000256" key="1">
    <source>
        <dbReference type="ARBA" id="ARBA00004496"/>
    </source>
</evidence>
<proteinExistence type="inferred from homology"/>
<name>A0A8A3S4R5_9EURY</name>
<dbReference type="PANTHER" id="PTHR17453">
    <property type="entry name" value="SIGNAL RECOGNITION PARTICLE 19 KD PROTEIN"/>
    <property type="match status" value="1"/>
</dbReference>
<evidence type="ECO:0000256" key="3">
    <source>
        <dbReference type="ARBA" id="ARBA00023135"/>
    </source>
</evidence>
<dbReference type="GeneID" id="76423865"/>
<evidence type="ECO:0000256" key="2">
    <source>
        <dbReference type="ARBA" id="ARBA00022490"/>
    </source>
</evidence>
<dbReference type="Gene3D" id="3.30.56.30">
    <property type="entry name" value="Signal recognition particle, SRP19-like subunit"/>
    <property type="match status" value="1"/>
</dbReference>
<dbReference type="GO" id="GO:0006617">
    <property type="term" value="P:SRP-dependent cotranslational protein targeting to membrane, signal sequence recognition"/>
    <property type="evidence" value="ECO:0007669"/>
    <property type="project" value="TreeGrafter"/>
</dbReference>
<dbReference type="GO" id="GO:0008312">
    <property type="term" value="F:7S RNA binding"/>
    <property type="evidence" value="ECO:0007669"/>
    <property type="project" value="UniProtKB-UniRule"/>
</dbReference>
<evidence type="ECO:0000256" key="5">
    <source>
        <dbReference type="HAMAP-Rule" id="MF_00305"/>
    </source>
</evidence>
<dbReference type="SUPFAM" id="SSF69695">
    <property type="entry name" value="SRP19"/>
    <property type="match status" value="1"/>
</dbReference>
<keyword evidence="7" id="KW-1185">Reference proteome</keyword>
<comment type="similarity">
    <text evidence="5">Belongs to the SRP19 family.</text>
</comment>
<keyword evidence="5" id="KW-0694">RNA-binding</keyword>
<evidence type="ECO:0000256" key="4">
    <source>
        <dbReference type="ARBA" id="ARBA00023274"/>
    </source>
</evidence>
<reference evidence="6" key="1">
    <citation type="journal article" date="2001" name="Int. J. Syst. Evol. Microbiol.">
        <title>Methanofollis aquaemaris sp. nov., a methanogen isolated from an aquaculture fish pond.</title>
        <authorList>
            <person name="Lai M.C."/>
            <person name="Chen S.C."/>
        </authorList>
    </citation>
    <scope>NUCLEOTIDE SEQUENCE</scope>
    <source>
        <strain evidence="6">N2F9704</strain>
    </source>
</reference>
<dbReference type="PANTHER" id="PTHR17453:SF0">
    <property type="entry name" value="SIGNAL RECOGNITION PARTICLE 19 KDA PROTEIN"/>
    <property type="match status" value="1"/>
</dbReference>
<dbReference type="GO" id="GO:0048500">
    <property type="term" value="C:signal recognition particle"/>
    <property type="evidence" value="ECO:0007669"/>
    <property type="project" value="UniProtKB-UniRule"/>
</dbReference>
<gene>
    <name evidence="5" type="primary">srp19</name>
    <name evidence="6" type="ORF">RJ40_05850</name>
</gene>
<organism evidence="6 7">
    <name type="scientific">Methanofollis aquaemaris</name>
    <dbReference type="NCBI Taxonomy" id="126734"/>
    <lineage>
        <taxon>Archaea</taxon>
        <taxon>Methanobacteriati</taxon>
        <taxon>Methanobacteriota</taxon>
        <taxon>Stenosarchaea group</taxon>
        <taxon>Methanomicrobia</taxon>
        <taxon>Methanomicrobiales</taxon>
        <taxon>Methanomicrobiaceae</taxon>
        <taxon>Methanofollis</taxon>
    </lineage>
</organism>
<dbReference type="RefSeq" id="WP_265582423.1">
    <property type="nucleotide sequence ID" value="NZ_CP036172.1"/>
</dbReference>
<protein>
    <recommendedName>
        <fullName evidence="5">Signal recognition particle 19 kDa protein</fullName>
        <shortName evidence="5">SRP19</shortName>
    </recommendedName>
</protein>
<comment type="function">
    <text evidence="5">Involved in targeting and insertion of nascent membrane proteins into the cytoplasmic membrane. Binds directly to 7S RNA and mediates binding of the 54 kDa subunit of the SRP.</text>
</comment>
<keyword evidence="4 5" id="KW-0687">Ribonucleoprotein</keyword>
<keyword evidence="2 5" id="KW-0963">Cytoplasm</keyword>
<comment type="subcellular location">
    <subcellularLocation>
        <location evidence="1 5">Cytoplasm</location>
    </subcellularLocation>
</comment>
<dbReference type="KEGG" id="maqe:RJ40_05850"/>
<dbReference type="Pfam" id="PF01922">
    <property type="entry name" value="SRP19"/>
    <property type="match status" value="1"/>
</dbReference>
<dbReference type="InterPro" id="IPR002778">
    <property type="entry name" value="Signal_recog_particle_SRP19"/>
</dbReference>
<dbReference type="HAMAP" id="MF_00305">
    <property type="entry name" value="SRP19"/>
    <property type="match status" value="1"/>
</dbReference>